<keyword evidence="4 8" id="KW-0812">Transmembrane</keyword>
<dbReference type="Gene3D" id="1.20.1250.20">
    <property type="entry name" value="MFS general substrate transporter like domains"/>
    <property type="match status" value="1"/>
</dbReference>
<evidence type="ECO:0000256" key="1">
    <source>
        <dbReference type="ARBA" id="ARBA00004651"/>
    </source>
</evidence>
<evidence type="ECO:0000259" key="9">
    <source>
        <dbReference type="PROSITE" id="PS50850"/>
    </source>
</evidence>
<feature type="transmembrane region" description="Helical" evidence="8">
    <location>
        <begin position="110"/>
        <end position="136"/>
    </location>
</feature>
<keyword evidence="11" id="KW-1185">Reference proteome</keyword>
<evidence type="ECO:0000256" key="2">
    <source>
        <dbReference type="ARBA" id="ARBA00022448"/>
    </source>
</evidence>
<feature type="transmembrane region" description="Helical" evidence="8">
    <location>
        <begin position="148"/>
        <end position="169"/>
    </location>
</feature>
<evidence type="ECO:0000256" key="7">
    <source>
        <dbReference type="ARBA" id="ARBA00023251"/>
    </source>
</evidence>
<organism evidence="10 11">
    <name type="scientific">Actinacidiphila cocklensis</name>
    <dbReference type="NCBI Taxonomy" id="887465"/>
    <lineage>
        <taxon>Bacteria</taxon>
        <taxon>Bacillati</taxon>
        <taxon>Actinomycetota</taxon>
        <taxon>Actinomycetes</taxon>
        <taxon>Kitasatosporales</taxon>
        <taxon>Streptomycetaceae</taxon>
        <taxon>Actinacidiphila</taxon>
    </lineage>
</organism>
<dbReference type="InterPro" id="IPR004638">
    <property type="entry name" value="EmrB-like"/>
</dbReference>
<dbReference type="GO" id="GO:0022857">
    <property type="term" value="F:transmembrane transporter activity"/>
    <property type="evidence" value="ECO:0007669"/>
    <property type="project" value="InterPro"/>
</dbReference>
<feature type="transmembrane region" description="Helical" evidence="8">
    <location>
        <begin position="341"/>
        <end position="360"/>
    </location>
</feature>
<gene>
    <name evidence="10" type="ORF">SCOCK_10348</name>
</gene>
<feature type="transmembrane region" description="Helical" evidence="8">
    <location>
        <begin position="238"/>
        <end position="256"/>
    </location>
</feature>
<feature type="transmembrane region" description="Helical" evidence="8">
    <location>
        <begin position="88"/>
        <end position="104"/>
    </location>
</feature>
<comment type="caution">
    <text evidence="10">The sequence shown here is derived from an EMBL/GenBank/DDBJ whole genome shotgun (WGS) entry which is preliminary data.</text>
</comment>
<protein>
    <submittedName>
        <fullName evidence="10">Drug resistance transporter, EmrB/QacA subfamily</fullName>
    </submittedName>
</protein>
<keyword evidence="3" id="KW-1003">Cell membrane</keyword>
<dbReference type="RefSeq" id="WP_251483990.1">
    <property type="nucleotide sequence ID" value="NZ_CAJSLV010000001.1"/>
</dbReference>
<sequence length="498" mass="51346">MSSSSADAVAPSATPTKSPGLILAFLCVAQFMVFLDVSIVNVALPSMQRGLHIAPADLPYVVTAYGAILGGCLLLGSRLADKFGRRRILQVGLLLFGVASLVGGSSQDAILLFVCRGVQGFGSALVAPAALSTLTVTFPEGEARNKALGVWGGLAGIASIAGVVFGGLLTEGPGWRWIFFINVPIAAAAVVLAPKVLPESRGEGRRFDVPGAVVITAGLMLLIYSLDEAISYGWGSARVLPTLIAAAVLILTFIVVEQRRSDPLVPFRIFRVPTLRTANLSTVFFLAAVVSFFFFASLFMQQVLGYSPIKTGMAYVPQALMAGVGAGVASQLVTKTAAKPVLLSGLGLCSVGLFLMSRAASDASYLTHLLPAYMIFGLGMGFSFVPLQIAAQIGVSERQAGLAAGLINTSQELGGALGLAVAATIALHNLPKKLAATGGDSAKVQHTLTTVYHHAFTVGYCLTLTALVCALLLPMLKAQQGPASGGDLAKEAAGANAG</sequence>
<feature type="domain" description="Major facilitator superfamily (MFS) profile" evidence="9">
    <location>
        <begin position="22"/>
        <end position="477"/>
    </location>
</feature>
<feature type="transmembrane region" description="Helical" evidence="8">
    <location>
        <begin position="277"/>
        <end position="300"/>
    </location>
</feature>
<evidence type="ECO:0000256" key="5">
    <source>
        <dbReference type="ARBA" id="ARBA00022989"/>
    </source>
</evidence>
<dbReference type="InterPro" id="IPR011701">
    <property type="entry name" value="MFS"/>
</dbReference>
<feature type="transmembrane region" description="Helical" evidence="8">
    <location>
        <begin position="451"/>
        <end position="473"/>
    </location>
</feature>
<evidence type="ECO:0000313" key="10">
    <source>
        <dbReference type="EMBL" id="CAG6390880.1"/>
    </source>
</evidence>
<dbReference type="Proteomes" id="UP001152519">
    <property type="component" value="Unassembled WGS sequence"/>
</dbReference>
<dbReference type="GO" id="GO:0046677">
    <property type="term" value="P:response to antibiotic"/>
    <property type="evidence" value="ECO:0007669"/>
    <property type="project" value="UniProtKB-KW"/>
</dbReference>
<feature type="transmembrane region" description="Helical" evidence="8">
    <location>
        <begin position="413"/>
        <end position="431"/>
    </location>
</feature>
<dbReference type="PRINTS" id="PR01036">
    <property type="entry name" value="TCRTETB"/>
</dbReference>
<dbReference type="PANTHER" id="PTHR42718">
    <property type="entry name" value="MAJOR FACILITATOR SUPERFAMILY MULTIDRUG TRANSPORTER MFSC"/>
    <property type="match status" value="1"/>
</dbReference>
<dbReference type="PROSITE" id="PS50850">
    <property type="entry name" value="MFS"/>
    <property type="match status" value="1"/>
</dbReference>
<keyword evidence="5 8" id="KW-1133">Transmembrane helix</keyword>
<dbReference type="PROSITE" id="PS00216">
    <property type="entry name" value="SUGAR_TRANSPORT_1"/>
    <property type="match status" value="1"/>
</dbReference>
<reference evidence="10" key="1">
    <citation type="submission" date="2021-05" db="EMBL/GenBank/DDBJ databases">
        <authorList>
            <person name="Arsene-Ploetze F."/>
        </authorList>
    </citation>
    <scope>NUCLEOTIDE SEQUENCE</scope>
    <source>
        <strain evidence="10">DSM 42138</strain>
    </source>
</reference>
<proteinExistence type="predicted"/>
<evidence type="ECO:0000256" key="6">
    <source>
        <dbReference type="ARBA" id="ARBA00023136"/>
    </source>
</evidence>
<evidence type="ECO:0000256" key="3">
    <source>
        <dbReference type="ARBA" id="ARBA00022475"/>
    </source>
</evidence>
<feature type="transmembrane region" description="Helical" evidence="8">
    <location>
        <begin position="209"/>
        <end position="226"/>
    </location>
</feature>
<dbReference type="AlphaFoldDB" id="A0A9W4GN44"/>
<dbReference type="SUPFAM" id="SSF103473">
    <property type="entry name" value="MFS general substrate transporter"/>
    <property type="match status" value="1"/>
</dbReference>
<feature type="transmembrane region" description="Helical" evidence="8">
    <location>
        <begin position="312"/>
        <end position="329"/>
    </location>
</feature>
<name>A0A9W4GN44_9ACTN</name>
<evidence type="ECO:0000256" key="8">
    <source>
        <dbReference type="SAM" id="Phobius"/>
    </source>
</evidence>
<feature type="transmembrane region" description="Helical" evidence="8">
    <location>
        <begin position="58"/>
        <end position="76"/>
    </location>
</feature>
<dbReference type="EMBL" id="CAJSLV010000001">
    <property type="protein sequence ID" value="CAG6390880.1"/>
    <property type="molecule type" value="Genomic_DNA"/>
</dbReference>
<dbReference type="Pfam" id="PF07690">
    <property type="entry name" value="MFS_1"/>
    <property type="match status" value="1"/>
</dbReference>
<keyword evidence="7" id="KW-0046">Antibiotic resistance</keyword>
<dbReference type="InterPro" id="IPR020846">
    <property type="entry name" value="MFS_dom"/>
</dbReference>
<comment type="subcellular location">
    <subcellularLocation>
        <location evidence="1">Cell membrane</location>
        <topology evidence="1">Multi-pass membrane protein</topology>
    </subcellularLocation>
</comment>
<keyword evidence="2" id="KW-0813">Transport</keyword>
<dbReference type="Gene3D" id="1.20.1720.10">
    <property type="entry name" value="Multidrug resistance protein D"/>
    <property type="match status" value="1"/>
</dbReference>
<feature type="transmembrane region" description="Helical" evidence="8">
    <location>
        <begin position="372"/>
        <end position="393"/>
    </location>
</feature>
<feature type="transmembrane region" description="Helical" evidence="8">
    <location>
        <begin position="21"/>
        <end position="46"/>
    </location>
</feature>
<dbReference type="InterPro" id="IPR005829">
    <property type="entry name" value="Sugar_transporter_CS"/>
</dbReference>
<dbReference type="PANTHER" id="PTHR42718:SF46">
    <property type="entry name" value="BLR6921 PROTEIN"/>
    <property type="match status" value="1"/>
</dbReference>
<evidence type="ECO:0000313" key="11">
    <source>
        <dbReference type="Proteomes" id="UP001152519"/>
    </source>
</evidence>
<evidence type="ECO:0000256" key="4">
    <source>
        <dbReference type="ARBA" id="ARBA00022692"/>
    </source>
</evidence>
<dbReference type="CDD" id="cd17321">
    <property type="entry name" value="MFS_MMR_MDR_like"/>
    <property type="match status" value="1"/>
</dbReference>
<dbReference type="InterPro" id="IPR036259">
    <property type="entry name" value="MFS_trans_sf"/>
</dbReference>
<dbReference type="NCBIfam" id="TIGR00711">
    <property type="entry name" value="efflux_EmrB"/>
    <property type="match status" value="1"/>
</dbReference>
<keyword evidence="6 8" id="KW-0472">Membrane</keyword>
<accession>A0A9W4GN44</accession>
<feature type="transmembrane region" description="Helical" evidence="8">
    <location>
        <begin position="175"/>
        <end position="197"/>
    </location>
</feature>
<dbReference type="GO" id="GO:0005886">
    <property type="term" value="C:plasma membrane"/>
    <property type="evidence" value="ECO:0007669"/>
    <property type="project" value="UniProtKB-SubCell"/>
</dbReference>